<dbReference type="InterPro" id="IPR036390">
    <property type="entry name" value="WH_DNA-bd_sf"/>
</dbReference>
<dbReference type="SUPFAM" id="SSF55781">
    <property type="entry name" value="GAF domain-like"/>
    <property type="match status" value="1"/>
</dbReference>
<dbReference type="Proteomes" id="UP000037392">
    <property type="component" value="Unassembled WGS sequence"/>
</dbReference>
<gene>
    <name evidence="6" type="ORF">HMPREF9470_03882</name>
</gene>
<protein>
    <recommendedName>
        <fullName evidence="8">HTH iclR-type domain-containing protein</fullName>
    </recommendedName>
</protein>
<evidence type="ECO:0000259" key="4">
    <source>
        <dbReference type="PROSITE" id="PS51077"/>
    </source>
</evidence>
<accession>A0A0J9BYC4</accession>
<dbReference type="GeneID" id="93162786"/>
<name>A0A0J9BYC4_9FIRM</name>
<dbReference type="GO" id="GO:0003700">
    <property type="term" value="F:DNA-binding transcription factor activity"/>
    <property type="evidence" value="ECO:0007669"/>
    <property type="project" value="TreeGrafter"/>
</dbReference>
<dbReference type="PROSITE" id="PS51077">
    <property type="entry name" value="HTH_ICLR"/>
    <property type="match status" value="1"/>
</dbReference>
<dbReference type="GO" id="GO:0045892">
    <property type="term" value="P:negative regulation of DNA-templated transcription"/>
    <property type="evidence" value="ECO:0007669"/>
    <property type="project" value="TreeGrafter"/>
</dbReference>
<evidence type="ECO:0008006" key="8">
    <source>
        <dbReference type="Google" id="ProtNLM"/>
    </source>
</evidence>
<proteinExistence type="predicted"/>
<dbReference type="OrthoDB" id="9791752at2"/>
<dbReference type="Gene3D" id="1.10.10.10">
    <property type="entry name" value="Winged helix-like DNA-binding domain superfamily/Winged helix DNA-binding domain"/>
    <property type="match status" value="1"/>
</dbReference>
<dbReference type="Pfam" id="PF01614">
    <property type="entry name" value="IclR_C"/>
    <property type="match status" value="1"/>
</dbReference>
<evidence type="ECO:0000256" key="2">
    <source>
        <dbReference type="ARBA" id="ARBA00023125"/>
    </source>
</evidence>
<dbReference type="Gene3D" id="3.30.450.40">
    <property type="match status" value="1"/>
</dbReference>
<feature type="domain" description="IclR-ED" evidence="5">
    <location>
        <begin position="77"/>
        <end position="257"/>
    </location>
</feature>
<dbReference type="InterPro" id="IPR050707">
    <property type="entry name" value="HTH_MetabolicPath_Reg"/>
</dbReference>
<feature type="domain" description="HTH iclR-type" evidence="4">
    <location>
        <begin position="13"/>
        <end position="76"/>
    </location>
</feature>
<evidence type="ECO:0000313" key="7">
    <source>
        <dbReference type="Proteomes" id="UP000037392"/>
    </source>
</evidence>
<dbReference type="PROSITE" id="PS51078">
    <property type="entry name" value="ICLR_ED"/>
    <property type="match status" value="1"/>
</dbReference>
<dbReference type="InterPro" id="IPR036388">
    <property type="entry name" value="WH-like_DNA-bd_sf"/>
</dbReference>
<evidence type="ECO:0000256" key="3">
    <source>
        <dbReference type="ARBA" id="ARBA00023163"/>
    </source>
</evidence>
<dbReference type="PANTHER" id="PTHR30136:SF35">
    <property type="entry name" value="HTH-TYPE TRANSCRIPTIONAL REGULATOR RV1719"/>
    <property type="match status" value="1"/>
</dbReference>
<evidence type="ECO:0000256" key="1">
    <source>
        <dbReference type="ARBA" id="ARBA00023015"/>
    </source>
</evidence>
<dbReference type="RefSeq" id="WP_007864300.1">
    <property type="nucleotide sequence ID" value="NZ_KQ235880.1"/>
</dbReference>
<dbReference type="AlphaFoldDB" id="A0A0J9BYC4"/>
<dbReference type="EMBL" id="ADLK01000028">
    <property type="protein sequence ID" value="KMW17229.1"/>
    <property type="molecule type" value="Genomic_DNA"/>
</dbReference>
<keyword evidence="2" id="KW-0238">DNA-binding</keyword>
<dbReference type="PANTHER" id="PTHR30136">
    <property type="entry name" value="HELIX-TURN-HELIX TRANSCRIPTIONAL REGULATOR, ICLR FAMILY"/>
    <property type="match status" value="1"/>
</dbReference>
<dbReference type="InterPro" id="IPR005471">
    <property type="entry name" value="Tscrpt_reg_IclR_N"/>
</dbReference>
<dbReference type="InterPro" id="IPR014757">
    <property type="entry name" value="Tscrpt_reg_IclR_C"/>
</dbReference>
<dbReference type="InterPro" id="IPR029016">
    <property type="entry name" value="GAF-like_dom_sf"/>
</dbReference>
<sequence length="257" mass="29035">MSSNSDEKSYKPVQSIERTFKILEVLAKNPEGLSLLALSEQTGLPSSTVHRLLHTLFALGYTEWRSSNSSPYKLTLRLFEYGCYSVENRTFIQKAHPFIKRLSEELKMSVSVFLPNRHNVVCAMKSTESSVPGGPRLGECIPMHCCAAGKCILSRFDEKKLDHYMSNITPTMYTPKTKTALETLTEDIDQIRRQGWALVDEEYRMGEACIAVPLSDRSGVVIGAMGIQLLSGQFTQEQTREWVECLKQYAQLLMPIQ</sequence>
<dbReference type="SMART" id="SM00346">
    <property type="entry name" value="HTH_ICLR"/>
    <property type="match status" value="1"/>
</dbReference>
<dbReference type="Pfam" id="PF09339">
    <property type="entry name" value="HTH_IclR"/>
    <property type="match status" value="1"/>
</dbReference>
<evidence type="ECO:0000259" key="5">
    <source>
        <dbReference type="PROSITE" id="PS51078"/>
    </source>
</evidence>
<evidence type="ECO:0000313" key="6">
    <source>
        <dbReference type="EMBL" id="KMW17229.1"/>
    </source>
</evidence>
<dbReference type="PATRIC" id="fig|742734.4.peg.4162"/>
<dbReference type="SUPFAM" id="SSF46785">
    <property type="entry name" value="Winged helix' DNA-binding domain"/>
    <property type="match status" value="1"/>
</dbReference>
<dbReference type="GO" id="GO:0003677">
    <property type="term" value="F:DNA binding"/>
    <property type="evidence" value="ECO:0007669"/>
    <property type="project" value="UniProtKB-KW"/>
</dbReference>
<keyword evidence="1" id="KW-0805">Transcription regulation</keyword>
<comment type="caution">
    <text evidence="6">The sequence shown here is derived from an EMBL/GenBank/DDBJ whole genome shotgun (WGS) entry which is preliminary data.</text>
</comment>
<organism evidence="6 7">
    <name type="scientific">[Clostridium] citroniae WAL-19142</name>
    <dbReference type="NCBI Taxonomy" id="742734"/>
    <lineage>
        <taxon>Bacteria</taxon>
        <taxon>Bacillati</taxon>
        <taxon>Bacillota</taxon>
        <taxon>Clostridia</taxon>
        <taxon>Lachnospirales</taxon>
        <taxon>Lachnospiraceae</taxon>
        <taxon>Enterocloster</taxon>
    </lineage>
</organism>
<reference evidence="6 7" key="1">
    <citation type="submission" date="2011-04" db="EMBL/GenBank/DDBJ databases">
        <title>The Genome Sequence of Clostridium citroniae WAL-19142.</title>
        <authorList>
            <consortium name="The Broad Institute Genome Sequencing Platform"/>
            <person name="Earl A."/>
            <person name="Ward D."/>
            <person name="Feldgarden M."/>
            <person name="Gevers D."/>
            <person name="Warren Y.A."/>
            <person name="Tyrrell K.L."/>
            <person name="Citron D.M."/>
            <person name="Goldstein E.J."/>
            <person name="Daigneault M."/>
            <person name="Allen-Vercoe E."/>
            <person name="Young S.K."/>
            <person name="Zeng Q."/>
            <person name="Gargeya S."/>
            <person name="Fitzgerald M."/>
            <person name="Haas B."/>
            <person name="Abouelleil A."/>
            <person name="Alvarado L."/>
            <person name="Arachchi H.M."/>
            <person name="Berlin A."/>
            <person name="Brown A."/>
            <person name="Chapman S.B."/>
            <person name="Chen Z."/>
            <person name="Dunbar C."/>
            <person name="Freedman E."/>
            <person name="Gearin G."/>
            <person name="Gellesch M."/>
            <person name="Goldberg J."/>
            <person name="Griggs A."/>
            <person name="Gujja S."/>
            <person name="Heilman E.R."/>
            <person name="Heiman D."/>
            <person name="Howarth C."/>
            <person name="Larson L."/>
            <person name="Lui A."/>
            <person name="MacDonald P.J."/>
            <person name="Mehta T."/>
            <person name="Montmayeur A."/>
            <person name="Murphy C."/>
            <person name="Neiman D."/>
            <person name="Pearson M."/>
            <person name="Priest M."/>
            <person name="Roberts A."/>
            <person name="Saif S."/>
            <person name="Shea T."/>
            <person name="Shenoy N."/>
            <person name="Sisk P."/>
            <person name="Stolte C."/>
            <person name="Sykes S."/>
            <person name="White J."/>
            <person name="Yandava C."/>
            <person name="Wortman J."/>
            <person name="Nusbaum C."/>
            <person name="Birren B."/>
        </authorList>
    </citation>
    <scope>NUCLEOTIDE SEQUENCE [LARGE SCALE GENOMIC DNA]</scope>
    <source>
        <strain evidence="6 7">WAL-19142</strain>
    </source>
</reference>
<keyword evidence="3" id="KW-0804">Transcription</keyword>